<dbReference type="EMBL" id="LUEZ02000223">
    <property type="protein sequence ID" value="RDB15064.1"/>
    <property type="molecule type" value="Genomic_DNA"/>
</dbReference>
<dbReference type="AlphaFoldDB" id="A0A369J6E9"/>
<dbReference type="InterPro" id="IPR001810">
    <property type="entry name" value="F-box_dom"/>
</dbReference>
<accession>A0A369J6E9</accession>
<dbReference type="Pfam" id="PF12937">
    <property type="entry name" value="F-box-like"/>
    <property type="match status" value="1"/>
</dbReference>
<dbReference type="InterPro" id="IPR032675">
    <property type="entry name" value="LRR_dom_sf"/>
</dbReference>
<dbReference type="Gene3D" id="1.20.1280.50">
    <property type="match status" value="1"/>
</dbReference>
<dbReference type="PROSITE" id="PS50181">
    <property type="entry name" value="FBOX"/>
    <property type="match status" value="1"/>
</dbReference>
<feature type="region of interest" description="Disordered" evidence="1">
    <location>
        <begin position="1"/>
        <end position="30"/>
    </location>
</feature>
<dbReference type="OrthoDB" id="3365698at2759"/>
<feature type="compositionally biased region" description="Polar residues" evidence="1">
    <location>
        <begin position="11"/>
        <end position="30"/>
    </location>
</feature>
<dbReference type="Proteomes" id="UP000076154">
    <property type="component" value="Unassembled WGS sequence"/>
</dbReference>
<organism evidence="3 4">
    <name type="scientific">Hypsizygus marmoreus</name>
    <name type="common">White beech mushroom</name>
    <name type="synonym">Agaricus marmoreus</name>
    <dbReference type="NCBI Taxonomy" id="39966"/>
    <lineage>
        <taxon>Eukaryota</taxon>
        <taxon>Fungi</taxon>
        <taxon>Dikarya</taxon>
        <taxon>Basidiomycota</taxon>
        <taxon>Agaricomycotina</taxon>
        <taxon>Agaricomycetes</taxon>
        <taxon>Agaricomycetidae</taxon>
        <taxon>Agaricales</taxon>
        <taxon>Tricholomatineae</taxon>
        <taxon>Lyophyllaceae</taxon>
        <taxon>Hypsizygus</taxon>
    </lineage>
</organism>
<reference evidence="3" key="1">
    <citation type="submission" date="2018-04" db="EMBL/GenBank/DDBJ databases">
        <title>Whole genome sequencing of Hypsizygus marmoreus.</title>
        <authorList>
            <person name="Choi I.-G."/>
            <person name="Min B."/>
            <person name="Kim J.-G."/>
            <person name="Kim S."/>
            <person name="Oh Y.-L."/>
            <person name="Kong W.-S."/>
            <person name="Park H."/>
            <person name="Jeong J."/>
            <person name="Song E.-S."/>
        </authorList>
    </citation>
    <scope>NUCLEOTIDE SEQUENCE [LARGE SCALE GENOMIC DNA]</scope>
    <source>
        <strain evidence="3">51987-8</strain>
    </source>
</reference>
<dbReference type="Gene3D" id="3.80.10.10">
    <property type="entry name" value="Ribonuclease Inhibitor"/>
    <property type="match status" value="1"/>
</dbReference>
<gene>
    <name evidence="3" type="ORF">Hypma_005427</name>
</gene>
<keyword evidence="4" id="KW-1185">Reference proteome</keyword>
<evidence type="ECO:0000259" key="2">
    <source>
        <dbReference type="PROSITE" id="PS50181"/>
    </source>
</evidence>
<dbReference type="InterPro" id="IPR036047">
    <property type="entry name" value="F-box-like_dom_sf"/>
</dbReference>
<evidence type="ECO:0000313" key="3">
    <source>
        <dbReference type="EMBL" id="RDB15064.1"/>
    </source>
</evidence>
<dbReference type="SUPFAM" id="SSF81383">
    <property type="entry name" value="F-box domain"/>
    <property type="match status" value="1"/>
</dbReference>
<name>A0A369J6E9_HYPMA</name>
<feature type="compositionally biased region" description="Basic and acidic residues" evidence="1">
    <location>
        <begin position="1"/>
        <end position="10"/>
    </location>
</feature>
<proteinExistence type="predicted"/>
<comment type="caution">
    <text evidence="3">The sequence shown here is derived from an EMBL/GenBank/DDBJ whole genome shotgun (WGS) entry which is preliminary data.</text>
</comment>
<evidence type="ECO:0000256" key="1">
    <source>
        <dbReference type="SAM" id="MobiDB-lite"/>
    </source>
</evidence>
<feature type="domain" description="F-box" evidence="2">
    <location>
        <begin position="29"/>
        <end position="86"/>
    </location>
</feature>
<dbReference type="InParanoid" id="A0A369J6E9"/>
<protein>
    <recommendedName>
        <fullName evidence="2">F-box domain-containing protein</fullName>
    </recommendedName>
</protein>
<sequence>MVDAPDESHNAKGSSSNVVTLSDPKTSDSKTINNLPTELLIEIFTHALPVRKRRIVSRCIAPLQLTHVCSRWRTIASQTTILWTSLDLWGPSPSYTRSLRIPLRHWLARASQRPVSLRFRMMDDSRRSGCAYFVHALDHVRELSLSMCREHYEPLFDLGPGSMPLLESVTLCMRGSRRSAQVTRQGSINFGSCSALRKVVLHSSGSHVGFLSTDMVSNLPMEQLVFLTVHEVSLHPYAALKHVVQCTNLEECTLVLGAYGSREGPFPDLPSVVLERLRKLDITFSGKEAGGKISLFFQPLTMPSLISLEITATMSSADLDLSSVLVGLHTRSMFPLRTFTLVNISVMRAPLRAFLHAVPSLRSLKLQSAPGSNHRYHTLFHWFRYDPSRAAQILPNLIDVFICDNVSNRFSKHDGHAVFIPFNLSDQLDDHTTLRALASRFWNSDNGSGLEEPGLRRLEKATMRWRNVPVEWRSLARDVMLGVEYLRGEGLDVYLPLEECRSRCVARFIV</sequence>
<evidence type="ECO:0000313" key="4">
    <source>
        <dbReference type="Proteomes" id="UP000076154"/>
    </source>
</evidence>
<dbReference type="SUPFAM" id="SSF52047">
    <property type="entry name" value="RNI-like"/>
    <property type="match status" value="1"/>
</dbReference>